<reference evidence="3" key="1">
    <citation type="journal article" date="2023" name="G3 (Bethesda)">
        <title>A reference genome for the long-term kleptoplast-retaining sea slug Elysia crispata morphotype clarki.</title>
        <authorList>
            <person name="Eastman K.E."/>
            <person name="Pendleton A.L."/>
            <person name="Shaikh M.A."/>
            <person name="Suttiyut T."/>
            <person name="Ogas R."/>
            <person name="Tomko P."/>
            <person name="Gavelis G."/>
            <person name="Widhalm J.R."/>
            <person name="Wisecaver J.H."/>
        </authorList>
    </citation>
    <scope>NUCLEOTIDE SEQUENCE</scope>
    <source>
        <strain evidence="3">ECLA1</strain>
    </source>
</reference>
<dbReference type="EMBL" id="JAWDGP010003624">
    <property type="protein sequence ID" value="KAK3772396.1"/>
    <property type="molecule type" value="Genomic_DNA"/>
</dbReference>
<feature type="region of interest" description="Disordered" evidence="2">
    <location>
        <begin position="46"/>
        <end position="89"/>
    </location>
</feature>
<evidence type="ECO:0000256" key="2">
    <source>
        <dbReference type="SAM" id="MobiDB-lite"/>
    </source>
</evidence>
<evidence type="ECO:0000313" key="4">
    <source>
        <dbReference type="Proteomes" id="UP001283361"/>
    </source>
</evidence>
<keyword evidence="1" id="KW-0175">Coiled coil</keyword>
<feature type="region of interest" description="Disordered" evidence="2">
    <location>
        <begin position="1"/>
        <end position="21"/>
    </location>
</feature>
<evidence type="ECO:0000313" key="3">
    <source>
        <dbReference type="EMBL" id="KAK3772396.1"/>
    </source>
</evidence>
<gene>
    <name evidence="3" type="ORF">RRG08_031419</name>
</gene>
<accession>A0AAE1DJ05</accession>
<sequence length="218" mass="23994">MPSKRELSPEQVQEIRSLRGQLPAAEAKKRFGIETTRLYKIWQDGDSPLAGPPAGALDPPLAGALTGPLAGTPARVFAGPPAGPPAEPTAADFLDRLDRLEARVEEASRLLVQALAQLPKDDDSDVLEELLVDEQQEIAEQLRETRHEQAETRMDLQKVGQVVETAQNWAYISIAAVIVWKVVTATWNRCTPRQKPQPQNPQPKEVESAKPGHPFYMA</sequence>
<feature type="coiled-coil region" evidence="1">
    <location>
        <begin position="90"/>
        <end position="152"/>
    </location>
</feature>
<name>A0AAE1DJ05_9GAST</name>
<feature type="compositionally biased region" description="Low complexity" evidence="2">
    <location>
        <begin position="48"/>
        <end position="80"/>
    </location>
</feature>
<feature type="region of interest" description="Disordered" evidence="2">
    <location>
        <begin position="191"/>
        <end position="218"/>
    </location>
</feature>
<comment type="caution">
    <text evidence="3">The sequence shown here is derived from an EMBL/GenBank/DDBJ whole genome shotgun (WGS) entry which is preliminary data.</text>
</comment>
<organism evidence="3 4">
    <name type="scientific">Elysia crispata</name>
    <name type="common">lettuce slug</name>
    <dbReference type="NCBI Taxonomy" id="231223"/>
    <lineage>
        <taxon>Eukaryota</taxon>
        <taxon>Metazoa</taxon>
        <taxon>Spiralia</taxon>
        <taxon>Lophotrochozoa</taxon>
        <taxon>Mollusca</taxon>
        <taxon>Gastropoda</taxon>
        <taxon>Heterobranchia</taxon>
        <taxon>Euthyneura</taxon>
        <taxon>Panpulmonata</taxon>
        <taxon>Sacoglossa</taxon>
        <taxon>Placobranchoidea</taxon>
        <taxon>Plakobranchidae</taxon>
        <taxon>Elysia</taxon>
    </lineage>
</organism>
<dbReference type="AlphaFoldDB" id="A0AAE1DJ05"/>
<dbReference type="Proteomes" id="UP001283361">
    <property type="component" value="Unassembled WGS sequence"/>
</dbReference>
<protein>
    <submittedName>
        <fullName evidence="3">Uncharacterized protein</fullName>
    </submittedName>
</protein>
<proteinExistence type="predicted"/>
<keyword evidence="4" id="KW-1185">Reference proteome</keyword>
<evidence type="ECO:0000256" key="1">
    <source>
        <dbReference type="SAM" id="Coils"/>
    </source>
</evidence>